<evidence type="ECO:0000313" key="3">
    <source>
        <dbReference type="EMBL" id="MBB4045798.1"/>
    </source>
</evidence>
<evidence type="ECO:0000259" key="2">
    <source>
        <dbReference type="Pfam" id="PF00248"/>
    </source>
</evidence>
<evidence type="ECO:0000256" key="1">
    <source>
        <dbReference type="ARBA" id="ARBA00023002"/>
    </source>
</evidence>
<protein>
    <submittedName>
        <fullName evidence="3">Aryl-alcohol dehydrogenase-like predicted oxidoreductase</fullName>
    </submittedName>
</protein>
<dbReference type="RefSeq" id="WP_183209352.1">
    <property type="nucleotide sequence ID" value="NZ_JACIER010000018.1"/>
</dbReference>
<dbReference type="Proteomes" id="UP000560658">
    <property type="component" value="Unassembled WGS sequence"/>
</dbReference>
<comment type="caution">
    <text evidence="3">The sequence shown here is derived from an EMBL/GenBank/DDBJ whole genome shotgun (WGS) entry which is preliminary data.</text>
</comment>
<keyword evidence="4" id="KW-1185">Reference proteome</keyword>
<dbReference type="PANTHER" id="PTHR43625">
    <property type="entry name" value="AFLATOXIN B1 ALDEHYDE REDUCTASE"/>
    <property type="match status" value="1"/>
</dbReference>
<dbReference type="Gene3D" id="3.20.20.100">
    <property type="entry name" value="NADP-dependent oxidoreductase domain"/>
    <property type="match status" value="1"/>
</dbReference>
<dbReference type="InterPro" id="IPR050791">
    <property type="entry name" value="Aldo-Keto_reductase"/>
</dbReference>
<evidence type="ECO:0000313" key="4">
    <source>
        <dbReference type="Proteomes" id="UP000560658"/>
    </source>
</evidence>
<dbReference type="InterPro" id="IPR023210">
    <property type="entry name" value="NADP_OxRdtase_dom"/>
</dbReference>
<dbReference type="PANTHER" id="PTHR43625:SF40">
    <property type="entry name" value="ALDO-KETO REDUCTASE YAKC [NADP(+)]"/>
    <property type="match status" value="1"/>
</dbReference>
<gene>
    <name evidence="3" type="ORF">GGR06_003620</name>
</gene>
<dbReference type="GO" id="GO:0016491">
    <property type="term" value="F:oxidoreductase activity"/>
    <property type="evidence" value="ECO:0007669"/>
    <property type="project" value="UniProtKB-KW"/>
</dbReference>
<dbReference type="EMBL" id="JACIER010000018">
    <property type="protein sequence ID" value="MBB4045798.1"/>
    <property type="molecule type" value="Genomic_DNA"/>
</dbReference>
<proteinExistence type="predicted"/>
<accession>A0A840D5R2</accession>
<name>A0A840D5R2_9BACE</name>
<keyword evidence="1" id="KW-0560">Oxidoreductase</keyword>
<dbReference type="InterPro" id="IPR036812">
    <property type="entry name" value="NAD(P)_OxRdtase_dom_sf"/>
</dbReference>
<reference evidence="3" key="1">
    <citation type="submission" date="2020-08" db="EMBL/GenBank/DDBJ databases">
        <title>Genomic Encyclopedia of Type Strains, Phase IV (KMG-IV): sequencing the most valuable type-strain genomes for metagenomic binning, comparative biology and taxonomic classification.</title>
        <authorList>
            <person name="Goeker M."/>
        </authorList>
    </citation>
    <scope>NUCLEOTIDE SEQUENCE [LARGE SCALE GENOMIC DNA]</scope>
    <source>
        <strain evidence="3">DSM 105720</strain>
    </source>
</reference>
<feature type="domain" description="NADP-dependent oxidoreductase" evidence="2">
    <location>
        <begin position="18"/>
        <end position="303"/>
    </location>
</feature>
<dbReference type="SUPFAM" id="SSF51430">
    <property type="entry name" value="NAD(P)-linked oxidoreductase"/>
    <property type="match status" value="1"/>
</dbReference>
<sequence>MKQLKTTGSNVQLGISQLGLGAMRMAPDREGAISAIHAALDNGVNFLNTGDFYSSGISETIVGEALKGRKREDAFVSVKFGALQTIESGMSGFDVRPEGVENYLAYSLKRLGLDYIDLYQPCRINPHIPVEETIGAISRLVEKGYVRTIGVSEVDADTLRRANATHPISLVEVAYSLMNRHIEDELIPTARGLGVGIVGFGVLLSGVLGGSATEQKISVLSHFVPPSAFENLNQNFSLTDKLQQIADEKEATLAQLAIAWVLAQGEDIMALVGSRTESQFKDSLKATDIRLSKDDLDRIESIIPKANALITYMPPVNIDKNGLFKR</sequence>
<dbReference type="AlphaFoldDB" id="A0A840D5R2"/>
<organism evidence="3 4">
    <name type="scientific">Bacteroides reticulotermitis</name>
    <dbReference type="NCBI Taxonomy" id="1133319"/>
    <lineage>
        <taxon>Bacteria</taxon>
        <taxon>Pseudomonadati</taxon>
        <taxon>Bacteroidota</taxon>
        <taxon>Bacteroidia</taxon>
        <taxon>Bacteroidales</taxon>
        <taxon>Bacteroidaceae</taxon>
        <taxon>Bacteroides</taxon>
    </lineage>
</organism>
<dbReference type="Pfam" id="PF00248">
    <property type="entry name" value="Aldo_ket_red"/>
    <property type="match status" value="1"/>
</dbReference>
<dbReference type="GO" id="GO:0005737">
    <property type="term" value="C:cytoplasm"/>
    <property type="evidence" value="ECO:0007669"/>
    <property type="project" value="TreeGrafter"/>
</dbReference>